<keyword evidence="2" id="KW-0812">Transmembrane</keyword>
<dbReference type="EMBL" id="LAHD01000027">
    <property type="protein sequence ID" value="PHK04266.1"/>
    <property type="molecule type" value="Genomic_DNA"/>
</dbReference>
<accession>A0A9Q5ZD30</accession>
<dbReference type="AlphaFoldDB" id="A0A9Q5ZD30"/>
<dbReference type="Gene3D" id="3.40.50.300">
    <property type="entry name" value="P-loop containing nucleotide triphosphate hydrolases"/>
    <property type="match status" value="1"/>
</dbReference>
<gene>
    <name evidence="4" type="ORF">VF08_11710</name>
</gene>
<organism evidence="4 5">
    <name type="scientific">Nostoc linckia z8</name>
    <dbReference type="NCBI Taxonomy" id="1628746"/>
    <lineage>
        <taxon>Bacteria</taxon>
        <taxon>Bacillati</taxon>
        <taxon>Cyanobacteriota</taxon>
        <taxon>Cyanophyceae</taxon>
        <taxon>Nostocales</taxon>
        <taxon>Nostocaceae</taxon>
        <taxon>Nostoc</taxon>
    </lineage>
</organism>
<dbReference type="GeneID" id="57097014"/>
<evidence type="ECO:0000256" key="2">
    <source>
        <dbReference type="SAM" id="Phobius"/>
    </source>
</evidence>
<dbReference type="SUPFAM" id="SSF52540">
    <property type="entry name" value="P-loop containing nucleoside triphosphate hydrolases"/>
    <property type="match status" value="1"/>
</dbReference>
<dbReference type="RefSeq" id="WP_099069820.1">
    <property type="nucleotide sequence ID" value="NZ_LAHD01000027.1"/>
</dbReference>
<protein>
    <recommendedName>
        <fullName evidence="3">ORC1/DEAH AAA+ ATPase domain-containing protein</fullName>
    </recommendedName>
</protein>
<sequence length="490" mass="55962">MIQLKSQRNPYVIGRPISESAIFFGRQKQLGFIEENLRQGQKVILLHGQRRIGKSSLLQNIPQLVKVDNSVFVSFDLEYHSQEKLDNLLENLAEAIVEQLEIPQEQVAIPKAQEIEEEKHIFCNKFLPQIYEHLKDKNLILLLDEFDALNNKHIGVELESLFKQLKNVVYKNPKLFAIIFAGRKPADVSNLLQIFPEVPIEEVGFLDNESIKQLIIRPVAGSLSYEPEAIEAITELSAGHPYFIQILCFAVFSRARELQKWEVERKDVENIIDKAVELAEAGFAWYWEALSALEKVVFSAVAEAQKIVLEKSDRELEKDPLKLLANYDNVLSRDSLEKLTKELTSKGFLNEEGNKIKIELVQRWLIQRHPLWHEIRELEKLDKQEIKDTYETANQLPQINKNPKQITIPKSLTGSDKSANLKQSLPSVKPSGVKIHRTKGEIWLIAGMIFLGLSAIAIASFMIFFYAPNGSDSKNQKQNFLQNSTSPTNS</sequence>
<proteinExistence type="predicted"/>
<name>A0A9Q5ZD30_NOSLI</name>
<keyword evidence="2" id="KW-1133">Transmembrane helix</keyword>
<dbReference type="PANTHER" id="PTHR34301:SF8">
    <property type="entry name" value="ATPASE DOMAIN-CONTAINING PROTEIN"/>
    <property type="match status" value="1"/>
</dbReference>
<feature type="region of interest" description="Disordered" evidence="1">
    <location>
        <begin position="392"/>
        <end position="425"/>
    </location>
</feature>
<reference evidence="4 5" key="1">
    <citation type="submission" date="2015-02" db="EMBL/GenBank/DDBJ databases">
        <title>Nostoc linckia genome annotation.</title>
        <authorList>
            <person name="Zhou Z."/>
        </authorList>
    </citation>
    <scope>NUCLEOTIDE SEQUENCE [LARGE SCALE GENOMIC DNA]</scope>
    <source>
        <strain evidence="5">z8</strain>
    </source>
</reference>
<dbReference type="PANTHER" id="PTHR34301">
    <property type="entry name" value="DNA-BINDING PROTEIN-RELATED"/>
    <property type="match status" value="1"/>
</dbReference>
<keyword evidence="2" id="KW-0472">Membrane</keyword>
<feature type="domain" description="ORC1/DEAH AAA+ ATPase" evidence="3">
    <location>
        <begin position="39"/>
        <end position="184"/>
    </location>
</feature>
<evidence type="ECO:0000313" key="4">
    <source>
        <dbReference type="EMBL" id="PHK04266.1"/>
    </source>
</evidence>
<dbReference type="Proteomes" id="UP000222310">
    <property type="component" value="Unassembled WGS sequence"/>
</dbReference>
<feature type="transmembrane region" description="Helical" evidence="2">
    <location>
        <begin position="442"/>
        <end position="467"/>
    </location>
</feature>
<dbReference type="InterPro" id="IPR027417">
    <property type="entry name" value="P-loop_NTPase"/>
</dbReference>
<dbReference type="GO" id="GO:0016887">
    <property type="term" value="F:ATP hydrolysis activity"/>
    <property type="evidence" value="ECO:0007669"/>
    <property type="project" value="InterPro"/>
</dbReference>
<dbReference type="InterPro" id="IPR049945">
    <property type="entry name" value="AAA_22"/>
</dbReference>
<comment type="caution">
    <text evidence="4">The sequence shown here is derived from an EMBL/GenBank/DDBJ whole genome shotgun (WGS) entry which is preliminary data.</text>
</comment>
<evidence type="ECO:0000313" key="5">
    <source>
        <dbReference type="Proteomes" id="UP000222310"/>
    </source>
</evidence>
<dbReference type="Pfam" id="PF13401">
    <property type="entry name" value="AAA_22"/>
    <property type="match status" value="1"/>
</dbReference>
<evidence type="ECO:0000256" key="1">
    <source>
        <dbReference type="SAM" id="MobiDB-lite"/>
    </source>
</evidence>
<evidence type="ECO:0000259" key="3">
    <source>
        <dbReference type="Pfam" id="PF13401"/>
    </source>
</evidence>